<comment type="caution">
    <text evidence="1">The sequence shown here is derived from an EMBL/GenBank/DDBJ whole genome shotgun (WGS) entry which is preliminary data.</text>
</comment>
<accession>A0ACC2UR11</accession>
<evidence type="ECO:0000313" key="2">
    <source>
        <dbReference type="Proteomes" id="UP001165960"/>
    </source>
</evidence>
<dbReference type="EMBL" id="QTSX02000059">
    <property type="protein sequence ID" value="KAJ9089217.1"/>
    <property type="molecule type" value="Genomic_DNA"/>
</dbReference>
<evidence type="ECO:0000313" key="1">
    <source>
        <dbReference type="EMBL" id="KAJ9089217.1"/>
    </source>
</evidence>
<keyword evidence="2" id="KW-1185">Reference proteome</keyword>
<organism evidence="1 2">
    <name type="scientific">Entomophthora muscae</name>
    <dbReference type="NCBI Taxonomy" id="34485"/>
    <lineage>
        <taxon>Eukaryota</taxon>
        <taxon>Fungi</taxon>
        <taxon>Fungi incertae sedis</taxon>
        <taxon>Zoopagomycota</taxon>
        <taxon>Entomophthoromycotina</taxon>
        <taxon>Entomophthoromycetes</taxon>
        <taxon>Entomophthorales</taxon>
        <taxon>Entomophthoraceae</taxon>
        <taxon>Entomophthora</taxon>
    </lineage>
</organism>
<protein>
    <submittedName>
        <fullName evidence="1">Uncharacterized protein</fullName>
    </submittedName>
</protein>
<reference evidence="1" key="1">
    <citation type="submission" date="2022-04" db="EMBL/GenBank/DDBJ databases">
        <title>Genome of the entomopathogenic fungus Entomophthora muscae.</title>
        <authorList>
            <person name="Elya C."/>
            <person name="Lovett B.R."/>
            <person name="Lee E."/>
            <person name="Macias A.M."/>
            <person name="Hajek A.E."/>
            <person name="De Bivort B.L."/>
            <person name="Kasson M.T."/>
            <person name="De Fine Licht H.H."/>
            <person name="Stajich J.E."/>
        </authorList>
    </citation>
    <scope>NUCLEOTIDE SEQUENCE</scope>
    <source>
        <strain evidence="1">Berkeley</strain>
    </source>
</reference>
<name>A0ACC2UR11_9FUNG</name>
<sequence length="197" mass="21535">MFVVPSFTMTSAFRSMYNVLIQSQNLVGMPTNSGTTSAFCDSLPALYNILNCLNVIPNELAVHKAILTQVECLCCNRHKPVVQDPVFQLFGCAFLLKDHADLHFVASWELTSFSQAPIEEVDHLVASRACSRQYNSTGRLSGPGAVPFGTSFRVALTSFRVICATKSFLSSSPHFMMAGAAILQRFSAVSMPTVSRE</sequence>
<dbReference type="Proteomes" id="UP001165960">
    <property type="component" value="Unassembled WGS sequence"/>
</dbReference>
<proteinExistence type="predicted"/>
<gene>
    <name evidence="1" type="ORF">DSO57_1015151</name>
</gene>